<proteinExistence type="predicted"/>
<evidence type="ECO:0000313" key="1">
    <source>
        <dbReference type="EMBL" id="KAJ9539074.1"/>
    </source>
</evidence>
<dbReference type="AlphaFoldDB" id="A0AA38W6D3"/>
<gene>
    <name evidence="1" type="ORF">OSB04_031807</name>
</gene>
<accession>A0AA38W6D3</accession>
<reference evidence="1" key="1">
    <citation type="submission" date="2023-03" db="EMBL/GenBank/DDBJ databases">
        <title>Chromosome-scale reference genome and RAD-based genetic map of yellow starthistle (Centaurea solstitialis) reveal putative structural variation and QTLs associated with invader traits.</title>
        <authorList>
            <person name="Reatini B."/>
            <person name="Cang F.A."/>
            <person name="Jiang Q."/>
            <person name="Mckibben M.T.W."/>
            <person name="Barker M.S."/>
            <person name="Rieseberg L.H."/>
            <person name="Dlugosch K.M."/>
        </authorList>
    </citation>
    <scope>NUCLEOTIDE SEQUENCE</scope>
    <source>
        <strain evidence="1">CAN-66</strain>
        <tissue evidence="1">Leaf</tissue>
    </source>
</reference>
<evidence type="ECO:0000313" key="2">
    <source>
        <dbReference type="Proteomes" id="UP001172457"/>
    </source>
</evidence>
<keyword evidence="2" id="KW-1185">Reference proteome</keyword>
<dbReference type="EMBL" id="JARYMX010000008">
    <property type="protein sequence ID" value="KAJ9539074.1"/>
    <property type="molecule type" value="Genomic_DNA"/>
</dbReference>
<comment type="caution">
    <text evidence="1">The sequence shown here is derived from an EMBL/GenBank/DDBJ whole genome shotgun (WGS) entry which is preliminary data.</text>
</comment>
<organism evidence="1 2">
    <name type="scientific">Centaurea solstitialis</name>
    <name type="common">yellow star-thistle</name>
    <dbReference type="NCBI Taxonomy" id="347529"/>
    <lineage>
        <taxon>Eukaryota</taxon>
        <taxon>Viridiplantae</taxon>
        <taxon>Streptophyta</taxon>
        <taxon>Embryophyta</taxon>
        <taxon>Tracheophyta</taxon>
        <taxon>Spermatophyta</taxon>
        <taxon>Magnoliopsida</taxon>
        <taxon>eudicotyledons</taxon>
        <taxon>Gunneridae</taxon>
        <taxon>Pentapetalae</taxon>
        <taxon>asterids</taxon>
        <taxon>campanulids</taxon>
        <taxon>Asterales</taxon>
        <taxon>Asteraceae</taxon>
        <taxon>Carduoideae</taxon>
        <taxon>Cardueae</taxon>
        <taxon>Centaureinae</taxon>
        <taxon>Centaurea</taxon>
    </lineage>
</organism>
<dbReference type="CDD" id="cd09272">
    <property type="entry name" value="RNase_HI_RT_Ty1"/>
    <property type="match status" value="1"/>
</dbReference>
<protein>
    <submittedName>
        <fullName evidence="1">Uncharacterized protein</fullName>
    </submittedName>
</protein>
<dbReference type="Proteomes" id="UP001172457">
    <property type="component" value="Chromosome 8"/>
</dbReference>
<sequence>MGAPQLSPTLLWCDNNSTIQIAHNNVFHERTKHIKIDCHFVRQHVVRKTIQLQPISTLDQPANIFTKAHLPGRFRELVSLLKDSMSQMYPKLRALDATSDTMISTNNSINRLAGNDQKKERKETIAITKKTTRKMKSIHSANLRRIKEGGGRAATVNLVGNVIGETFLQEKSDFGSSDLEEGIRRSNQRIWRTAMKASAVNAEADSLGSRQVTLDSFDHVGKSVGFGIRGSERNNKETDDLECVADDV</sequence>
<name>A0AA38W6D3_9ASTR</name>